<dbReference type="GO" id="GO:0000035">
    <property type="term" value="F:acyl binding"/>
    <property type="evidence" value="ECO:0007669"/>
    <property type="project" value="TreeGrafter"/>
</dbReference>
<keyword evidence="4" id="KW-0276">Fatty acid metabolism</keyword>
<dbReference type="HAMAP" id="MF_01217">
    <property type="entry name" value="Acyl_carrier"/>
    <property type="match status" value="1"/>
</dbReference>
<dbReference type="EMBL" id="JAUSTO010000005">
    <property type="protein sequence ID" value="MDQ0152355.1"/>
    <property type="molecule type" value="Genomic_DNA"/>
</dbReference>
<keyword evidence="4" id="KW-0444">Lipid biosynthesis</keyword>
<dbReference type="GO" id="GO:0000036">
    <property type="term" value="F:acyl carrier activity"/>
    <property type="evidence" value="ECO:0007669"/>
    <property type="project" value="UniProtKB-UniRule"/>
</dbReference>
<evidence type="ECO:0000259" key="5">
    <source>
        <dbReference type="PROSITE" id="PS50075"/>
    </source>
</evidence>
<feature type="modified residue" description="O-(pantetheine 4'-phosphoryl)serine" evidence="4">
    <location>
        <position position="35"/>
    </location>
</feature>
<comment type="PTM">
    <text evidence="4">4'-phosphopantetheine is transferred from CoA to a specific serine of apo-ACP by AcpS. This modification is essential for activity because fatty acids are bound in thioester linkage to the sulfhydryl of the prosthetic group.</text>
</comment>
<dbReference type="InterPro" id="IPR003231">
    <property type="entry name" value="ACP"/>
</dbReference>
<keyword evidence="4" id="KW-0443">Lipid metabolism</keyword>
<dbReference type="AlphaFoldDB" id="A0AAE3VA04"/>
<keyword evidence="1 4" id="KW-0596">Phosphopantetheine</keyword>
<dbReference type="Gene3D" id="1.10.1200.10">
    <property type="entry name" value="ACP-like"/>
    <property type="match status" value="1"/>
</dbReference>
<reference evidence="6" key="1">
    <citation type="submission" date="2023-07" db="EMBL/GenBank/DDBJ databases">
        <title>Genomic Encyclopedia of Type Strains, Phase IV (KMG-IV): sequencing the most valuable type-strain genomes for metagenomic binning, comparative biology and taxonomic classification.</title>
        <authorList>
            <person name="Goeker M."/>
        </authorList>
    </citation>
    <scope>NUCLEOTIDE SEQUENCE</scope>
    <source>
        <strain evidence="6">DSM 19659</strain>
    </source>
</reference>
<evidence type="ECO:0000313" key="7">
    <source>
        <dbReference type="Proteomes" id="UP001241537"/>
    </source>
</evidence>
<dbReference type="GO" id="GO:0009245">
    <property type="term" value="P:lipid A biosynthetic process"/>
    <property type="evidence" value="ECO:0007669"/>
    <property type="project" value="TreeGrafter"/>
</dbReference>
<sequence>MELEKIREIAAGVLGLQTELIADETDFMEELGADSLELFRIVMEIEEAFAVELPTEKAEQIRSVQDAVKVLRSLKNSTGRGYGK</sequence>
<comment type="caution">
    <text evidence="6">The sequence shown here is derived from an EMBL/GenBank/DDBJ whole genome shotgun (WGS) entry which is preliminary data.</text>
</comment>
<comment type="pathway">
    <text evidence="4">Lipid metabolism; fatty acid biosynthesis.</text>
</comment>
<accession>A0AAE3VA04</accession>
<protein>
    <recommendedName>
        <fullName evidence="4">Acyl carrier protein</fullName>
        <shortName evidence="4">ACP</shortName>
    </recommendedName>
</protein>
<dbReference type="InterPro" id="IPR036736">
    <property type="entry name" value="ACP-like_sf"/>
</dbReference>
<proteinExistence type="inferred from homology"/>
<dbReference type="GO" id="GO:0005829">
    <property type="term" value="C:cytosol"/>
    <property type="evidence" value="ECO:0007669"/>
    <property type="project" value="TreeGrafter"/>
</dbReference>
<evidence type="ECO:0000256" key="4">
    <source>
        <dbReference type="HAMAP-Rule" id="MF_01217"/>
    </source>
</evidence>
<keyword evidence="4" id="KW-0275">Fatty acid biosynthesis</keyword>
<feature type="domain" description="Carrier" evidence="5">
    <location>
        <begin position="1"/>
        <end position="75"/>
    </location>
</feature>
<dbReference type="RefSeq" id="WP_106611933.1">
    <property type="nucleotide sequence ID" value="NZ_JAUSTO010000005.1"/>
</dbReference>
<name>A0AAE3VA04_9FIRM</name>
<keyword evidence="7" id="KW-1185">Reference proteome</keyword>
<evidence type="ECO:0000313" key="6">
    <source>
        <dbReference type="EMBL" id="MDQ0152355.1"/>
    </source>
</evidence>
<evidence type="ECO:0000256" key="1">
    <source>
        <dbReference type="ARBA" id="ARBA00022450"/>
    </source>
</evidence>
<keyword evidence="3 4" id="KW-0597">Phosphoprotein</keyword>
<dbReference type="InterPro" id="IPR009081">
    <property type="entry name" value="PP-bd_ACP"/>
</dbReference>
<dbReference type="PANTHER" id="PTHR20863">
    <property type="entry name" value="ACYL CARRIER PROTEIN"/>
    <property type="match status" value="1"/>
</dbReference>
<comment type="similarity">
    <text evidence="4">Belongs to the acyl carrier protein (ACP) family.</text>
</comment>
<dbReference type="NCBIfam" id="NF002148">
    <property type="entry name" value="PRK00982.1-2"/>
    <property type="match status" value="1"/>
</dbReference>
<comment type="subcellular location">
    <subcellularLocation>
        <location evidence="4">Cytoplasm</location>
    </subcellularLocation>
</comment>
<dbReference type="SUPFAM" id="SSF47336">
    <property type="entry name" value="ACP-like"/>
    <property type="match status" value="1"/>
</dbReference>
<dbReference type="GO" id="GO:0016020">
    <property type="term" value="C:membrane"/>
    <property type="evidence" value="ECO:0007669"/>
    <property type="project" value="GOC"/>
</dbReference>
<comment type="function">
    <text evidence="4">Carrier of the growing fatty acid chain in fatty acid biosynthesis.</text>
</comment>
<dbReference type="PROSITE" id="PS50075">
    <property type="entry name" value="CARRIER"/>
    <property type="match status" value="1"/>
</dbReference>
<keyword evidence="2 4" id="KW-0963">Cytoplasm</keyword>
<dbReference type="Proteomes" id="UP001241537">
    <property type="component" value="Unassembled WGS sequence"/>
</dbReference>
<dbReference type="PANTHER" id="PTHR20863:SF62">
    <property type="entry name" value="ACYL CARRIER PROTEIN"/>
    <property type="match status" value="1"/>
</dbReference>
<evidence type="ECO:0000256" key="3">
    <source>
        <dbReference type="ARBA" id="ARBA00022553"/>
    </source>
</evidence>
<dbReference type="Pfam" id="PF00550">
    <property type="entry name" value="PP-binding"/>
    <property type="match status" value="1"/>
</dbReference>
<organism evidence="6 7">
    <name type="scientific">Moryella indoligenes</name>
    <dbReference type="NCBI Taxonomy" id="371674"/>
    <lineage>
        <taxon>Bacteria</taxon>
        <taxon>Bacillati</taxon>
        <taxon>Bacillota</taxon>
        <taxon>Clostridia</taxon>
        <taxon>Lachnospirales</taxon>
        <taxon>Lachnospiraceae</taxon>
        <taxon>Moryella</taxon>
    </lineage>
</organism>
<evidence type="ECO:0000256" key="2">
    <source>
        <dbReference type="ARBA" id="ARBA00022490"/>
    </source>
</evidence>
<gene>
    <name evidence="4" type="primary">acpP</name>
    <name evidence="6" type="ORF">J2S20_001044</name>
</gene>